<evidence type="ECO:0000313" key="3">
    <source>
        <dbReference type="Proteomes" id="UP000612808"/>
    </source>
</evidence>
<comment type="caution">
    <text evidence="2">The sequence shown here is derived from an EMBL/GenBank/DDBJ whole genome shotgun (WGS) entry which is preliminary data.</text>
</comment>
<proteinExistence type="predicted"/>
<keyword evidence="3" id="KW-1185">Reference proteome</keyword>
<dbReference type="Proteomes" id="UP000612808">
    <property type="component" value="Unassembled WGS sequence"/>
</dbReference>
<dbReference type="EMBL" id="BOMB01000043">
    <property type="protein sequence ID" value="GID15499.1"/>
    <property type="molecule type" value="Genomic_DNA"/>
</dbReference>
<evidence type="ECO:0008006" key="4">
    <source>
        <dbReference type="Google" id="ProtNLM"/>
    </source>
</evidence>
<keyword evidence="1" id="KW-0472">Membrane</keyword>
<sequence length="50" mass="5118">MYHSTPVLAAAGGAGTLALTGVDLFWIVLAGFALLGAGMAILRLIPRRHG</sequence>
<feature type="transmembrane region" description="Helical" evidence="1">
    <location>
        <begin position="24"/>
        <end position="45"/>
    </location>
</feature>
<protein>
    <recommendedName>
        <fullName evidence="4">LPXTG-motif cell wall anchor domain-containing protein</fullName>
    </recommendedName>
</protein>
<evidence type="ECO:0000313" key="2">
    <source>
        <dbReference type="EMBL" id="GID15499.1"/>
    </source>
</evidence>
<reference evidence="2" key="1">
    <citation type="submission" date="2021-01" db="EMBL/GenBank/DDBJ databases">
        <title>Whole genome shotgun sequence of Actinocatenispora rupis NBRC 107355.</title>
        <authorList>
            <person name="Komaki H."/>
            <person name="Tamura T."/>
        </authorList>
    </citation>
    <scope>NUCLEOTIDE SEQUENCE</scope>
    <source>
        <strain evidence="2">NBRC 107355</strain>
    </source>
</reference>
<accession>A0A8J3NDN7</accession>
<name>A0A8J3NDN7_9ACTN</name>
<keyword evidence="1" id="KW-1133">Transmembrane helix</keyword>
<organism evidence="2 3">
    <name type="scientific">Actinocatenispora rupis</name>
    <dbReference type="NCBI Taxonomy" id="519421"/>
    <lineage>
        <taxon>Bacteria</taxon>
        <taxon>Bacillati</taxon>
        <taxon>Actinomycetota</taxon>
        <taxon>Actinomycetes</taxon>
        <taxon>Micromonosporales</taxon>
        <taxon>Micromonosporaceae</taxon>
        <taxon>Actinocatenispora</taxon>
    </lineage>
</organism>
<dbReference type="AlphaFoldDB" id="A0A8J3NDN7"/>
<evidence type="ECO:0000256" key="1">
    <source>
        <dbReference type="SAM" id="Phobius"/>
    </source>
</evidence>
<gene>
    <name evidence="2" type="ORF">Aru02nite_63880</name>
</gene>
<keyword evidence="1" id="KW-0812">Transmembrane</keyword>
<dbReference type="RefSeq" id="WP_203663840.1">
    <property type="nucleotide sequence ID" value="NZ_BAAAZM010000022.1"/>
</dbReference>